<gene>
    <name evidence="1" type="ORF">PsorP6_013580</name>
</gene>
<protein>
    <submittedName>
        <fullName evidence="1">Uncharacterized protein</fullName>
    </submittedName>
</protein>
<reference evidence="1 2" key="1">
    <citation type="journal article" date="2022" name="bioRxiv">
        <title>The genome of the oomycete Peronosclerospora sorghi, a cosmopolitan pathogen of maize and sorghum, is inflated with dispersed pseudogenes.</title>
        <authorList>
            <person name="Fletcher K."/>
            <person name="Martin F."/>
            <person name="Isakeit T."/>
            <person name="Cavanaugh K."/>
            <person name="Magill C."/>
            <person name="Michelmore R."/>
        </authorList>
    </citation>
    <scope>NUCLEOTIDE SEQUENCE [LARGE SCALE GENOMIC DNA]</scope>
    <source>
        <strain evidence="1">P6</strain>
    </source>
</reference>
<comment type="caution">
    <text evidence="1">The sequence shown here is derived from an EMBL/GenBank/DDBJ whole genome shotgun (WGS) entry which is preliminary data.</text>
</comment>
<evidence type="ECO:0000313" key="1">
    <source>
        <dbReference type="EMBL" id="KAI9905704.1"/>
    </source>
</evidence>
<proteinExistence type="predicted"/>
<keyword evidence="2" id="KW-1185">Reference proteome</keyword>
<dbReference type="EMBL" id="CM047588">
    <property type="protein sequence ID" value="KAI9905704.1"/>
    <property type="molecule type" value="Genomic_DNA"/>
</dbReference>
<sequence>MYSFASAEPPNMAKEPGALCASVQAAPRFGLHTDFKHIRRQQGDFADTDETARRRVYHRLGIPFTKRVIKETRVICLHIVLHDELATKFIDKL</sequence>
<organism evidence="1 2">
    <name type="scientific">Peronosclerospora sorghi</name>
    <dbReference type="NCBI Taxonomy" id="230839"/>
    <lineage>
        <taxon>Eukaryota</taxon>
        <taxon>Sar</taxon>
        <taxon>Stramenopiles</taxon>
        <taxon>Oomycota</taxon>
        <taxon>Peronosporomycetes</taxon>
        <taxon>Peronosporales</taxon>
        <taxon>Peronosporaceae</taxon>
        <taxon>Peronosclerospora</taxon>
    </lineage>
</organism>
<accession>A0ACC0VIG8</accession>
<name>A0ACC0VIG8_9STRA</name>
<dbReference type="Proteomes" id="UP001163321">
    <property type="component" value="Chromosome 9"/>
</dbReference>
<evidence type="ECO:0000313" key="2">
    <source>
        <dbReference type="Proteomes" id="UP001163321"/>
    </source>
</evidence>